<keyword evidence="6" id="KW-0997">Cell inner membrane</keyword>
<dbReference type="InterPro" id="IPR003856">
    <property type="entry name" value="LPS_length_determ_N"/>
</dbReference>
<dbReference type="Gene3D" id="3.40.50.300">
    <property type="entry name" value="P-loop containing nucleotide triphosphate hydrolases"/>
    <property type="match status" value="1"/>
</dbReference>
<keyword evidence="9" id="KW-0547">Nucleotide-binding</keyword>
<accession>A0A075P169</accession>
<dbReference type="Proteomes" id="UP000056090">
    <property type="component" value="Chromosome"/>
</dbReference>
<keyword evidence="22" id="KW-1185">Reference proteome</keyword>
<dbReference type="eggNOG" id="COG0489">
    <property type="taxonomic scope" value="Bacteria"/>
</dbReference>
<evidence type="ECO:0000259" key="20">
    <source>
        <dbReference type="Pfam" id="PF13807"/>
    </source>
</evidence>
<sequence>MAVNNMDDAGQKTTDMDTIDVAHYFKIVKRHTLRIVFLAIAFTVLVALLVFRMTPIYSSSATILVDSENTNLVSIEEVYGFDSNRKDYMQTQFEILRSRQIAERTVKKLNLHKNADFMPSEDDKPLMTSLKQTLAEVLPFMPQKIEVERTEEQQEAIDLRIATSKLRRSVELSLVSKTQVMVVTVNSDKPKLAATIANALAEEYIDNYLLAKLEMTSKATSFLTDSLEGLKQKLVFSEKNLAEFFEKNQVVNLDGVVGLAADELEGLGQQLLDAQNALKLNETIYRQTQTNNSIEGVASLPEVLNHPTIQNVRRDEAKAMTRVSELSKVYGPKHPNMIAANAELSSIRETLALQTRDLVSSINKQYLLSKERVELLQAQVEEAKSNYRKLSTLENQRLALQREVDINQQLYDSFFTRLKETDELGGFETANARILDKAIAPSVPSKPNKKLLIAAAFVFSIGFGVFVAILMETLNSGITSVEDVEKKLGQRMLGLIPWMPHKKKTDLPVRSYFDSSKHQFAEALRTLRTSLSLLNIDKEKQVVMVTSSVPKEGKTTVSINLAFAFGQLKKTILIDADLRRPSIGKQFGIPSYQPGVANLIMQTHSIDECLNHDDESGVDVITAGTVPSNPQELLASRGFTELVTKLKEKYDYVVIDTAPTQAVSDSMIVAERTDSIVYVVRADTTSDKLINNGLSRLIQVGHRVDGVVLNQVDLRKSDVSYKYAGFYDQYGYTSENA</sequence>
<evidence type="ECO:0000256" key="7">
    <source>
        <dbReference type="ARBA" id="ARBA00022679"/>
    </source>
</evidence>
<keyword evidence="16" id="KW-0175">Coiled coil</keyword>
<feature type="domain" description="AAA" evidence="19">
    <location>
        <begin position="553"/>
        <end position="700"/>
    </location>
</feature>
<dbReference type="GO" id="GO:0042802">
    <property type="term" value="F:identical protein binding"/>
    <property type="evidence" value="ECO:0007669"/>
    <property type="project" value="UniProtKB-ARBA"/>
</dbReference>
<comment type="similarity">
    <text evidence="2">Belongs to the CpsD/CapB family.</text>
</comment>
<feature type="transmembrane region" description="Helical" evidence="17">
    <location>
        <begin position="33"/>
        <end position="51"/>
    </location>
</feature>
<evidence type="ECO:0000256" key="8">
    <source>
        <dbReference type="ARBA" id="ARBA00022692"/>
    </source>
</evidence>
<keyword evidence="11" id="KW-0067">ATP-binding</keyword>
<dbReference type="RefSeq" id="WP_044056813.1">
    <property type="nucleotide sequence ID" value="NZ_CBCSKJ010000001.1"/>
</dbReference>
<evidence type="ECO:0000256" key="2">
    <source>
        <dbReference type="ARBA" id="ARBA00007316"/>
    </source>
</evidence>
<dbReference type="InterPro" id="IPR025669">
    <property type="entry name" value="AAA_dom"/>
</dbReference>
<evidence type="ECO:0000256" key="1">
    <source>
        <dbReference type="ARBA" id="ARBA00004429"/>
    </source>
</evidence>
<dbReference type="EC" id="2.7.10.2" evidence="4"/>
<dbReference type="GO" id="GO:0004715">
    <property type="term" value="F:non-membrane spanning protein tyrosine kinase activity"/>
    <property type="evidence" value="ECO:0007669"/>
    <property type="project" value="UniProtKB-EC"/>
</dbReference>
<evidence type="ECO:0000259" key="19">
    <source>
        <dbReference type="Pfam" id="PF13614"/>
    </source>
</evidence>
<comment type="catalytic activity">
    <reaction evidence="15">
        <text>L-tyrosyl-[protein] + ATP = O-phospho-L-tyrosyl-[protein] + ADP + H(+)</text>
        <dbReference type="Rhea" id="RHEA:10596"/>
        <dbReference type="Rhea" id="RHEA-COMP:10136"/>
        <dbReference type="Rhea" id="RHEA-COMP:20101"/>
        <dbReference type="ChEBI" id="CHEBI:15378"/>
        <dbReference type="ChEBI" id="CHEBI:30616"/>
        <dbReference type="ChEBI" id="CHEBI:46858"/>
        <dbReference type="ChEBI" id="CHEBI:61978"/>
        <dbReference type="ChEBI" id="CHEBI:456216"/>
        <dbReference type="EC" id="2.7.10.2"/>
    </reaction>
</comment>
<dbReference type="FunFam" id="3.40.50.300:FF:000527">
    <property type="entry name" value="Tyrosine-protein kinase etk"/>
    <property type="match status" value="1"/>
</dbReference>
<organism evidence="21 22">
    <name type="scientific">Alteromonas australica</name>
    <dbReference type="NCBI Taxonomy" id="589873"/>
    <lineage>
        <taxon>Bacteria</taxon>
        <taxon>Pseudomonadati</taxon>
        <taxon>Pseudomonadota</taxon>
        <taxon>Gammaproteobacteria</taxon>
        <taxon>Alteromonadales</taxon>
        <taxon>Alteromonadaceae</taxon>
        <taxon>Alteromonas/Salinimonas group</taxon>
        <taxon>Alteromonas</taxon>
    </lineage>
</organism>
<evidence type="ECO:0000313" key="22">
    <source>
        <dbReference type="Proteomes" id="UP000056090"/>
    </source>
</evidence>
<keyword evidence="12 17" id="KW-1133">Transmembrane helix</keyword>
<dbReference type="Pfam" id="PF13807">
    <property type="entry name" value="GNVR"/>
    <property type="match status" value="1"/>
</dbReference>
<dbReference type="NCBIfam" id="TIGR01007">
    <property type="entry name" value="eps_fam"/>
    <property type="match status" value="1"/>
</dbReference>
<keyword evidence="13 17" id="KW-0472">Membrane</keyword>
<dbReference type="PANTHER" id="PTHR32309:SF13">
    <property type="entry name" value="FERRIC ENTEROBACTIN TRANSPORT PROTEIN FEPE"/>
    <property type="match status" value="1"/>
</dbReference>
<dbReference type="SUPFAM" id="SSF52540">
    <property type="entry name" value="P-loop containing nucleoside triphosphate hydrolases"/>
    <property type="match status" value="1"/>
</dbReference>
<evidence type="ECO:0000256" key="13">
    <source>
        <dbReference type="ARBA" id="ARBA00023136"/>
    </source>
</evidence>
<dbReference type="InterPro" id="IPR027417">
    <property type="entry name" value="P-loop_NTPase"/>
</dbReference>
<dbReference type="GO" id="GO:0005886">
    <property type="term" value="C:plasma membrane"/>
    <property type="evidence" value="ECO:0007669"/>
    <property type="project" value="UniProtKB-SubCell"/>
</dbReference>
<evidence type="ECO:0000256" key="4">
    <source>
        <dbReference type="ARBA" id="ARBA00011903"/>
    </source>
</evidence>
<dbReference type="KEGG" id="aal:EP13_08070"/>
<keyword evidence="7" id="KW-0808">Transferase</keyword>
<name>A0A075P169_9ALTE</name>
<dbReference type="CDD" id="cd05387">
    <property type="entry name" value="BY-kinase"/>
    <property type="match status" value="1"/>
</dbReference>
<dbReference type="GO" id="GO:0005524">
    <property type="term" value="F:ATP binding"/>
    <property type="evidence" value="ECO:0007669"/>
    <property type="project" value="UniProtKB-KW"/>
</dbReference>
<feature type="transmembrane region" description="Helical" evidence="17">
    <location>
        <begin position="451"/>
        <end position="471"/>
    </location>
</feature>
<evidence type="ECO:0000259" key="18">
    <source>
        <dbReference type="Pfam" id="PF02706"/>
    </source>
</evidence>
<dbReference type="EMBL" id="CP008849">
    <property type="protein sequence ID" value="AIF98640.1"/>
    <property type="molecule type" value="Genomic_DNA"/>
</dbReference>
<comment type="subcellular location">
    <subcellularLocation>
        <location evidence="1">Cell inner membrane</location>
        <topology evidence="1">Multi-pass membrane protein</topology>
    </subcellularLocation>
</comment>
<dbReference type="Pfam" id="PF02706">
    <property type="entry name" value="Wzz"/>
    <property type="match status" value="1"/>
</dbReference>
<evidence type="ECO:0000256" key="16">
    <source>
        <dbReference type="SAM" id="Coils"/>
    </source>
</evidence>
<feature type="domain" description="Polysaccharide chain length determinant N-terminal" evidence="18">
    <location>
        <begin position="17"/>
        <end position="109"/>
    </location>
</feature>
<evidence type="ECO:0000256" key="17">
    <source>
        <dbReference type="SAM" id="Phobius"/>
    </source>
</evidence>
<dbReference type="GeneID" id="78254868"/>
<evidence type="ECO:0000313" key="21">
    <source>
        <dbReference type="EMBL" id="AIF98640.1"/>
    </source>
</evidence>
<evidence type="ECO:0000256" key="9">
    <source>
        <dbReference type="ARBA" id="ARBA00022741"/>
    </source>
</evidence>
<evidence type="ECO:0000256" key="10">
    <source>
        <dbReference type="ARBA" id="ARBA00022777"/>
    </source>
</evidence>
<dbReference type="Pfam" id="PF13614">
    <property type="entry name" value="AAA_31"/>
    <property type="match status" value="1"/>
</dbReference>
<dbReference type="PANTHER" id="PTHR32309">
    <property type="entry name" value="TYROSINE-PROTEIN KINASE"/>
    <property type="match status" value="1"/>
</dbReference>
<evidence type="ECO:0000256" key="6">
    <source>
        <dbReference type="ARBA" id="ARBA00022519"/>
    </source>
</evidence>
<keyword evidence="8 17" id="KW-0812">Transmembrane</keyword>
<feature type="coiled-coil region" evidence="16">
    <location>
        <begin position="366"/>
        <end position="393"/>
    </location>
</feature>
<comment type="similarity">
    <text evidence="3">Belongs to the etk/wzc family.</text>
</comment>
<dbReference type="AlphaFoldDB" id="A0A075P169"/>
<gene>
    <name evidence="21" type="ORF">EP13_08070</name>
</gene>
<keyword evidence="5" id="KW-1003">Cell membrane</keyword>
<proteinExistence type="inferred from homology"/>
<evidence type="ECO:0000256" key="11">
    <source>
        <dbReference type="ARBA" id="ARBA00022840"/>
    </source>
</evidence>
<evidence type="ECO:0000256" key="15">
    <source>
        <dbReference type="ARBA" id="ARBA00051245"/>
    </source>
</evidence>
<evidence type="ECO:0000256" key="14">
    <source>
        <dbReference type="ARBA" id="ARBA00023137"/>
    </source>
</evidence>
<keyword evidence="14" id="KW-0829">Tyrosine-protein kinase</keyword>
<reference evidence="21 22" key="1">
    <citation type="submission" date="2014-06" db="EMBL/GenBank/DDBJ databases">
        <title>Genomes of Alteromonas australica, a world apart.</title>
        <authorList>
            <person name="Gonzaga A."/>
            <person name="Lopez-Perez M."/>
            <person name="Rodriguez-Valera F."/>
        </authorList>
    </citation>
    <scope>NUCLEOTIDE SEQUENCE [LARGE SCALE GENOMIC DNA]</scope>
    <source>
        <strain evidence="21 22">H 17</strain>
    </source>
</reference>
<dbReference type="InterPro" id="IPR005702">
    <property type="entry name" value="Wzc-like_C"/>
</dbReference>
<evidence type="ECO:0000256" key="3">
    <source>
        <dbReference type="ARBA" id="ARBA00008883"/>
    </source>
</evidence>
<dbReference type="InterPro" id="IPR050445">
    <property type="entry name" value="Bact_polysacc_biosynth/exp"/>
</dbReference>
<dbReference type="InterPro" id="IPR032807">
    <property type="entry name" value="GNVR"/>
</dbReference>
<keyword evidence="10" id="KW-0418">Kinase</keyword>
<dbReference type="eggNOG" id="COG3206">
    <property type="taxonomic scope" value="Bacteria"/>
</dbReference>
<feature type="domain" description="Tyrosine-protein kinase G-rich" evidence="20">
    <location>
        <begin position="394"/>
        <end position="470"/>
    </location>
</feature>
<protein>
    <recommendedName>
        <fullName evidence="4">non-specific protein-tyrosine kinase</fullName>
        <ecNumber evidence="4">2.7.10.2</ecNumber>
    </recommendedName>
</protein>
<evidence type="ECO:0000256" key="12">
    <source>
        <dbReference type="ARBA" id="ARBA00022989"/>
    </source>
</evidence>
<evidence type="ECO:0000256" key="5">
    <source>
        <dbReference type="ARBA" id="ARBA00022475"/>
    </source>
</evidence>